<dbReference type="AlphaFoldDB" id="A0A974D290"/>
<reference evidence="3" key="1">
    <citation type="journal article" date="2016" name="Nature">
        <title>Genome evolution in the allotetraploid frog Xenopus laevis.</title>
        <authorList>
            <person name="Session A.M."/>
            <person name="Uno Y."/>
            <person name="Kwon T."/>
            <person name="Chapman J.A."/>
            <person name="Toyoda A."/>
            <person name="Takahashi S."/>
            <person name="Fukui A."/>
            <person name="Hikosaka A."/>
            <person name="Suzuki A."/>
            <person name="Kondo M."/>
            <person name="van Heeringen S.J."/>
            <person name="Quigley I."/>
            <person name="Heinz S."/>
            <person name="Ogino H."/>
            <person name="Ochi H."/>
            <person name="Hellsten U."/>
            <person name="Lyons J.B."/>
            <person name="Simakov O."/>
            <person name="Putnam N."/>
            <person name="Stites J."/>
            <person name="Kuroki Y."/>
            <person name="Tanaka T."/>
            <person name="Michiue T."/>
            <person name="Watanabe M."/>
            <person name="Bogdanovic O."/>
            <person name="Lister R."/>
            <person name="Georgiou G."/>
            <person name="Paranjpe S.S."/>
            <person name="van Kruijsbergen I."/>
            <person name="Shu S."/>
            <person name="Carlson J."/>
            <person name="Kinoshita T."/>
            <person name="Ohta Y."/>
            <person name="Mawaribuchi S."/>
            <person name="Jenkins J."/>
            <person name="Grimwood J."/>
            <person name="Schmutz J."/>
            <person name="Mitros T."/>
            <person name="Mozaffari S.V."/>
            <person name="Suzuki Y."/>
            <person name="Haramoto Y."/>
            <person name="Yamamoto T.S."/>
            <person name="Takagi C."/>
            <person name="Heald R."/>
            <person name="Miller K."/>
            <person name="Haudenschild C."/>
            <person name="Kitzman J."/>
            <person name="Nakayama T."/>
            <person name="Izutsu Y."/>
            <person name="Robert J."/>
            <person name="Fortriede J."/>
            <person name="Burns K."/>
            <person name="Lotay V."/>
            <person name="Karimi K."/>
            <person name="Yasuoka Y."/>
            <person name="Dichmann D.S."/>
            <person name="Flajnik M.F."/>
            <person name="Houston D.W."/>
            <person name="Shendure J."/>
            <person name="DuPasquier L."/>
            <person name="Vize P.D."/>
            <person name="Zorn A.M."/>
            <person name="Ito M."/>
            <person name="Marcotte E.M."/>
            <person name="Wallingford J.B."/>
            <person name="Ito Y."/>
            <person name="Asashima M."/>
            <person name="Ueno N."/>
            <person name="Matsuda Y."/>
            <person name="Veenstra G.J."/>
            <person name="Fujiyama A."/>
            <person name="Harland R.M."/>
            <person name="Taira M."/>
            <person name="Rokhsar D.S."/>
        </authorList>
    </citation>
    <scope>NUCLEOTIDE SEQUENCE [LARGE SCALE GENOMIC DNA]</scope>
    <source>
        <strain evidence="3">J</strain>
    </source>
</reference>
<feature type="compositionally biased region" description="Basic and acidic residues" evidence="1">
    <location>
        <begin position="163"/>
        <end position="173"/>
    </location>
</feature>
<feature type="region of interest" description="Disordered" evidence="1">
    <location>
        <begin position="147"/>
        <end position="223"/>
    </location>
</feature>
<accession>A0A974D290</accession>
<feature type="non-terminal residue" evidence="2">
    <location>
        <position position="1"/>
    </location>
</feature>
<name>A0A974D290_XENLA</name>
<protein>
    <submittedName>
        <fullName evidence="2">Uncharacterized protein</fullName>
    </submittedName>
</protein>
<proteinExistence type="predicted"/>
<evidence type="ECO:0000313" key="3">
    <source>
        <dbReference type="Proteomes" id="UP000694892"/>
    </source>
</evidence>
<feature type="compositionally biased region" description="Basic and acidic residues" evidence="1">
    <location>
        <begin position="204"/>
        <end position="214"/>
    </location>
</feature>
<sequence>CKHQFRELERLKRKTISYDLHLRTLSEYVKVQRIPRGLRVRLCPTLFSQEQEFRQKWESIINKCSNDLMLLTMERLQKELPELACAADGEMDAIRTSFPADAVAEGTEKLADHLDKFRAEVEALKRIKFQRDTMDYTTGRVYRWVHSSHSASPNQRPPRMSRPRGDERSDHSRSTSASSTSSLFLGWSQATGGTLGNDADVGEENIKGKPGKENRQRRRPKRW</sequence>
<dbReference type="Proteomes" id="UP000694892">
    <property type="component" value="Chromosome 4S"/>
</dbReference>
<evidence type="ECO:0000256" key="1">
    <source>
        <dbReference type="SAM" id="MobiDB-lite"/>
    </source>
</evidence>
<evidence type="ECO:0000313" key="2">
    <source>
        <dbReference type="EMBL" id="OCT83046.1"/>
    </source>
</evidence>
<gene>
    <name evidence="2" type="ORF">XELAEV_18025583mg</name>
</gene>
<dbReference type="EMBL" id="CM004473">
    <property type="protein sequence ID" value="OCT83046.1"/>
    <property type="molecule type" value="Genomic_DNA"/>
</dbReference>
<organism evidence="2 3">
    <name type="scientific">Xenopus laevis</name>
    <name type="common">African clawed frog</name>
    <dbReference type="NCBI Taxonomy" id="8355"/>
    <lineage>
        <taxon>Eukaryota</taxon>
        <taxon>Metazoa</taxon>
        <taxon>Chordata</taxon>
        <taxon>Craniata</taxon>
        <taxon>Vertebrata</taxon>
        <taxon>Euteleostomi</taxon>
        <taxon>Amphibia</taxon>
        <taxon>Batrachia</taxon>
        <taxon>Anura</taxon>
        <taxon>Pipoidea</taxon>
        <taxon>Pipidae</taxon>
        <taxon>Xenopodinae</taxon>
        <taxon>Xenopus</taxon>
        <taxon>Xenopus</taxon>
    </lineage>
</organism>